<feature type="compositionally biased region" description="Basic and acidic residues" evidence="2">
    <location>
        <begin position="227"/>
        <end position="263"/>
    </location>
</feature>
<proteinExistence type="inferred from homology"/>
<dbReference type="OMA" id="CRYQTPY"/>
<dbReference type="STRING" id="946362.F2U1Q3"/>
<feature type="compositionally biased region" description="Basic and acidic residues" evidence="2">
    <location>
        <begin position="350"/>
        <end position="365"/>
    </location>
</feature>
<dbReference type="PANTHER" id="PTHR31809">
    <property type="entry name" value="BUD13 HOMOLOG"/>
    <property type="match status" value="1"/>
</dbReference>
<protein>
    <recommendedName>
        <fullName evidence="5">BUD13 homolog</fullName>
    </recommendedName>
</protein>
<dbReference type="InterPro" id="IPR051112">
    <property type="entry name" value="CWC26_splicing_factor"/>
</dbReference>
<feature type="region of interest" description="Disordered" evidence="2">
    <location>
        <begin position="15"/>
        <end position="387"/>
    </location>
</feature>
<dbReference type="Proteomes" id="UP000007799">
    <property type="component" value="Unassembled WGS sequence"/>
</dbReference>
<comment type="similarity">
    <text evidence="1">Belongs to the CWC26 family.</text>
</comment>
<feature type="compositionally biased region" description="Basic and acidic residues" evidence="2">
    <location>
        <begin position="290"/>
        <end position="309"/>
    </location>
</feature>
<sequence>MSSSSMAEYLAARYGPVASSGSGGGAGGGGAGAGKEDRKRKKRRRKKDKGKQEQRLKIVVDDGDAIPTNDSDPDMAALDAEDRPMVVGMDETADVTAEVAPDTTRKAASKWKPALEQDDDDLDMPRRGRRVAAAEMDMSPPRRRRHDSDDDASPPRRRRHDSDSDASPPRRRRHDSDSDASPPRRRRHDSDSDASPPRRAAGGDISPPRRPADRDLSPPRQSAPVETIHRTADGRRMDPKLERLKKRQAEEELLQKQLKHMEWGRGLAQTDAARKKREEDAYEASRPLARTKDDEDYNKELQSRIHADDPMAAYMMKKKEKEARASGRPLRPTYRGPAPDPNRFGIMPGHRWDGHDRSNGFERKLVASQGKRRARAEEAYKWSTENM</sequence>
<feature type="compositionally biased region" description="Basic residues" evidence="2">
    <location>
        <begin position="38"/>
        <end position="49"/>
    </location>
</feature>
<dbReference type="GO" id="GO:0005684">
    <property type="term" value="C:U2-type spliceosomal complex"/>
    <property type="evidence" value="ECO:0007669"/>
    <property type="project" value="TreeGrafter"/>
</dbReference>
<evidence type="ECO:0000256" key="1">
    <source>
        <dbReference type="ARBA" id="ARBA00011069"/>
    </source>
</evidence>
<keyword evidence="4" id="KW-1185">Reference proteome</keyword>
<organism evidence="3 4">
    <name type="scientific">Salpingoeca rosetta (strain ATCC 50818 / BSB-021)</name>
    <dbReference type="NCBI Taxonomy" id="946362"/>
    <lineage>
        <taxon>Eukaryota</taxon>
        <taxon>Choanoflagellata</taxon>
        <taxon>Craspedida</taxon>
        <taxon>Salpingoecidae</taxon>
        <taxon>Salpingoeca</taxon>
    </lineage>
</organism>
<dbReference type="RefSeq" id="XP_004996759.1">
    <property type="nucleotide sequence ID" value="XM_004996702.1"/>
</dbReference>
<dbReference type="GO" id="GO:0070274">
    <property type="term" value="C:RES complex"/>
    <property type="evidence" value="ECO:0007669"/>
    <property type="project" value="TreeGrafter"/>
</dbReference>
<dbReference type="eggNOG" id="KOG2654">
    <property type="taxonomic scope" value="Eukaryota"/>
</dbReference>
<dbReference type="EMBL" id="GL832959">
    <property type="protein sequence ID" value="EGD81555.1"/>
    <property type="molecule type" value="Genomic_DNA"/>
</dbReference>
<gene>
    <name evidence="3" type="ORF">PTSG_02271</name>
</gene>
<dbReference type="GO" id="GO:0000398">
    <property type="term" value="P:mRNA splicing, via spliceosome"/>
    <property type="evidence" value="ECO:0007669"/>
    <property type="project" value="TreeGrafter"/>
</dbReference>
<evidence type="ECO:0000313" key="3">
    <source>
        <dbReference type="EMBL" id="EGD81555.1"/>
    </source>
</evidence>
<dbReference type="AlphaFoldDB" id="F2U1Q3"/>
<feature type="compositionally biased region" description="Basic and acidic residues" evidence="2">
    <location>
        <begin position="50"/>
        <end position="60"/>
    </location>
</feature>
<dbReference type="PANTHER" id="PTHR31809:SF0">
    <property type="entry name" value="BUD13 HOMOLOG"/>
    <property type="match status" value="1"/>
</dbReference>
<dbReference type="InterPro" id="IPR018609">
    <property type="entry name" value="Bud13"/>
</dbReference>
<dbReference type="KEGG" id="sre:PTSG_02271"/>
<evidence type="ECO:0008006" key="5">
    <source>
        <dbReference type="Google" id="ProtNLM"/>
    </source>
</evidence>
<evidence type="ECO:0000256" key="2">
    <source>
        <dbReference type="SAM" id="MobiDB-lite"/>
    </source>
</evidence>
<accession>F2U1Q3</accession>
<feature type="compositionally biased region" description="Gly residues" evidence="2">
    <location>
        <begin position="21"/>
        <end position="33"/>
    </location>
</feature>
<dbReference type="OrthoDB" id="6022at2759"/>
<name>F2U1Q3_SALR5</name>
<dbReference type="GeneID" id="16077352"/>
<dbReference type="GO" id="GO:0003723">
    <property type="term" value="F:RNA binding"/>
    <property type="evidence" value="ECO:0007669"/>
    <property type="project" value="TreeGrafter"/>
</dbReference>
<dbReference type="Pfam" id="PF09736">
    <property type="entry name" value="Bud13"/>
    <property type="match status" value="1"/>
</dbReference>
<dbReference type="InParanoid" id="F2U1Q3"/>
<reference evidence="3" key="1">
    <citation type="submission" date="2009-08" db="EMBL/GenBank/DDBJ databases">
        <title>Annotation of Salpingoeca rosetta.</title>
        <authorList>
            <consortium name="The Broad Institute Genome Sequencing Platform"/>
            <person name="Russ C."/>
            <person name="Cuomo C."/>
            <person name="Burger G."/>
            <person name="Gray M.W."/>
            <person name="Holland P.W.H."/>
            <person name="King N."/>
            <person name="Lang F.B.F."/>
            <person name="Roger A.J."/>
            <person name="Ruiz-Trillo I."/>
            <person name="Young S.K."/>
            <person name="Zeng Q."/>
            <person name="Gargeya S."/>
            <person name="Alvarado L."/>
            <person name="Berlin A."/>
            <person name="Chapman S.B."/>
            <person name="Chen Z."/>
            <person name="Freedman E."/>
            <person name="Gellesch M."/>
            <person name="Goldberg J."/>
            <person name="Griggs A."/>
            <person name="Gujja S."/>
            <person name="Heilman E."/>
            <person name="Heiman D."/>
            <person name="Howarth C."/>
            <person name="Mehta T."/>
            <person name="Neiman D."/>
            <person name="Pearson M."/>
            <person name="Roberts A."/>
            <person name="Saif S."/>
            <person name="Shea T."/>
            <person name="Shenoy N."/>
            <person name="Sisk P."/>
            <person name="Stolte C."/>
            <person name="Sykes S."/>
            <person name="White J."/>
            <person name="Yandava C."/>
            <person name="Haas B."/>
            <person name="Nusbaum C."/>
            <person name="Birren B."/>
        </authorList>
    </citation>
    <scope>NUCLEOTIDE SEQUENCE</scope>
    <source>
        <strain evidence="3">ATCC 50818</strain>
    </source>
</reference>
<evidence type="ECO:0000313" key="4">
    <source>
        <dbReference type="Proteomes" id="UP000007799"/>
    </source>
</evidence>